<keyword evidence="2" id="KW-1185">Reference proteome</keyword>
<reference evidence="1 2" key="2">
    <citation type="journal article" date="2017" name="Genome Announc.">
        <title>Draft genome sequence of Aquitalea magnusonii strain H3, a plant growth-promoting bacterium of duckweed Lemna minor.</title>
        <authorList>
            <person name="Ishizawa H."/>
            <person name="Kuroda M."/>
            <person name="Ike M."/>
        </authorList>
    </citation>
    <scope>NUCLEOTIDE SEQUENCE [LARGE SCALE GENOMIC DNA]</scope>
    <source>
        <strain evidence="1 2">H3</strain>
    </source>
</reference>
<dbReference type="AlphaFoldDB" id="A0A3G9GCV9"/>
<dbReference type="OrthoDB" id="8594277at2"/>
<reference evidence="2" key="1">
    <citation type="journal article" date="2017" name="Biotechnol. Biofuels">
        <title>Evaluation of environmental bacterial communities as a factor affecting the growth of duckweed Lemna minor.</title>
        <authorList>
            <person name="Ishizawa H."/>
            <person name="Kuroda M."/>
            <person name="Morikawa M."/>
            <person name="Ike M."/>
        </authorList>
    </citation>
    <scope>NUCLEOTIDE SEQUENCE [LARGE SCALE GENOMIC DNA]</scope>
    <source>
        <strain evidence="2">H3</strain>
    </source>
</reference>
<evidence type="ECO:0000313" key="2">
    <source>
        <dbReference type="Proteomes" id="UP000198290"/>
    </source>
</evidence>
<evidence type="ECO:0000313" key="1">
    <source>
        <dbReference type="EMBL" id="BBF85700.1"/>
    </source>
</evidence>
<dbReference type="EMBL" id="AP018823">
    <property type="protein sequence ID" value="BBF85700.1"/>
    <property type="molecule type" value="Genomic_DNA"/>
</dbReference>
<protein>
    <submittedName>
        <fullName evidence="1">Uncharacterized protein</fullName>
    </submittedName>
</protein>
<proteinExistence type="predicted"/>
<dbReference type="KEGG" id="amah:DLM_2085"/>
<dbReference type="Proteomes" id="UP000198290">
    <property type="component" value="Chromosome"/>
</dbReference>
<gene>
    <name evidence="1" type="ORF">DLM_2085</name>
</gene>
<name>A0A3G9GCV9_9NEIS</name>
<organism evidence="1 2">
    <name type="scientific">Aquitalea magnusonii</name>
    <dbReference type="NCBI Taxonomy" id="332411"/>
    <lineage>
        <taxon>Bacteria</taxon>
        <taxon>Pseudomonadati</taxon>
        <taxon>Pseudomonadota</taxon>
        <taxon>Betaproteobacteria</taxon>
        <taxon>Neisseriales</taxon>
        <taxon>Chromobacteriaceae</taxon>
        <taxon>Aquitalea</taxon>
    </lineage>
</organism>
<dbReference type="RefSeq" id="WP_119313230.1">
    <property type="nucleotide sequence ID" value="NZ_AP018823.1"/>
</dbReference>
<reference evidence="2" key="3">
    <citation type="journal article" date="2017" name="Plant Physiol. Biochem.">
        <title>Differential oxidative and antioxidative response of duckweed Lemna minor toward plant growth promoting/inhibiting bacteria.</title>
        <authorList>
            <person name="Ishizawa H."/>
            <person name="Kuroda M."/>
            <person name="Morikawa M."/>
            <person name="Ike M."/>
        </authorList>
    </citation>
    <scope>NUCLEOTIDE SEQUENCE [LARGE SCALE GENOMIC DNA]</scope>
    <source>
        <strain evidence="2">H3</strain>
    </source>
</reference>
<accession>A0A3G9GCV9</accession>
<sequence length="250" mass="27142">MSYAPVILSTEKHSYSVSGQIMMAEYGVPKYTPFAMCESADLTIEQETQELADSYTGQGNYDKLYSVKSVSLDLKVTTFQPEIIAEMTMGVANARAEQTISDEVQTAFKGVLVPLEHLGAGDFQVSPEAGGQPYIAGKDYFPTAAGIIPLAGGGIADGTKIKVSYKALEANVVEWLAGSQKERSLIFHGVNKASRKQVVMEVFRGKFGFADKYSILGKDFRSAGLKFEVLADPLQTGDGLSQWVRETLLK</sequence>